<dbReference type="Proteomes" id="UP000326757">
    <property type="component" value="Unassembled WGS sequence"/>
</dbReference>
<dbReference type="AlphaFoldDB" id="A0A5N6K4C4"/>
<organism evidence="1 2">
    <name type="scientific">Monilinia laxa</name>
    <name type="common">Brown rot fungus</name>
    <name type="synonym">Sclerotinia laxa</name>
    <dbReference type="NCBI Taxonomy" id="61186"/>
    <lineage>
        <taxon>Eukaryota</taxon>
        <taxon>Fungi</taxon>
        <taxon>Dikarya</taxon>
        <taxon>Ascomycota</taxon>
        <taxon>Pezizomycotina</taxon>
        <taxon>Leotiomycetes</taxon>
        <taxon>Helotiales</taxon>
        <taxon>Sclerotiniaceae</taxon>
        <taxon>Monilinia</taxon>
    </lineage>
</organism>
<accession>A0A5N6K4C4</accession>
<reference evidence="1 2" key="1">
    <citation type="submission" date="2019-06" db="EMBL/GenBank/DDBJ databases">
        <title>Genome Sequence of the Brown Rot Fungal Pathogen Monilinia laxa.</title>
        <authorList>
            <person name="De Miccolis Angelini R.M."/>
            <person name="Landi L."/>
            <person name="Abate D."/>
            <person name="Pollastro S."/>
            <person name="Romanazzi G."/>
            <person name="Faretra F."/>
        </authorList>
    </citation>
    <scope>NUCLEOTIDE SEQUENCE [LARGE SCALE GENOMIC DNA]</scope>
    <source>
        <strain evidence="1 2">Mlax316</strain>
    </source>
</reference>
<name>A0A5N6K4C4_MONLA</name>
<dbReference type="EMBL" id="VIGI01000008">
    <property type="protein sequence ID" value="KAB8297167.1"/>
    <property type="molecule type" value="Genomic_DNA"/>
</dbReference>
<evidence type="ECO:0000313" key="1">
    <source>
        <dbReference type="EMBL" id="KAB8297167.1"/>
    </source>
</evidence>
<gene>
    <name evidence="1" type="ORF">EYC80_002547</name>
</gene>
<protein>
    <submittedName>
        <fullName evidence="1">Uncharacterized protein</fullName>
    </submittedName>
</protein>
<proteinExistence type="predicted"/>
<sequence>MPMGSFKHIRKKDLLVYPRGTIYQFRHTHSIKYHHRHIERNMSLHSTAFRGLNTCLNTSEFNAPSPIIPQILINGVRRDLELLRKGP</sequence>
<comment type="caution">
    <text evidence="1">The sequence shown here is derived from an EMBL/GenBank/DDBJ whole genome shotgun (WGS) entry which is preliminary data.</text>
</comment>
<evidence type="ECO:0000313" key="2">
    <source>
        <dbReference type="Proteomes" id="UP000326757"/>
    </source>
</evidence>
<keyword evidence="2" id="KW-1185">Reference proteome</keyword>